<dbReference type="GO" id="GO:0015031">
    <property type="term" value="P:protein transport"/>
    <property type="evidence" value="ECO:0007669"/>
    <property type="project" value="UniProtKB-KW"/>
</dbReference>
<evidence type="ECO:0000256" key="10">
    <source>
        <dbReference type="ARBA" id="ARBA00022801"/>
    </source>
</evidence>
<dbReference type="AlphaFoldDB" id="A0A914WTD4"/>
<evidence type="ECO:0000256" key="8">
    <source>
        <dbReference type="ARBA" id="ARBA00022723"/>
    </source>
</evidence>
<reference evidence="20" key="1">
    <citation type="submission" date="2022-11" db="UniProtKB">
        <authorList>
            <consortium name="WormBaseParasite"/>
        </authorList>
    </citation>
    <scope>IDENTIFICATION</scope>
</reference>
<comment type="subcellular location">
    <subcellularLocation>
        <location evidence="2">Membrane</location>
        <topology evidence="2">Single-pass membrane protein</topology>
    </subcellularLocation>
    <subcellularLocation>
        <location evidence="17">Plastid</location>
        <location evidence="17">Chloroplast outer membrane</location>
    </subcellularLocation>
</comment>
<feature type="domain" description="AIG1-type G" evidence="18">
    <location>
        <begin position="3"/>
        <end position="84"/>
    </location>
</feature>
<evidence type="ECO:0000256" key="4">
    <source>
        <dbReference type="ARBA" id="ARBA00022448"/>
    </source>
</evidence>
<evidence type="ECO:0000256" key="11">
    <source>
        <dbReference type="ARBA" id="ARBA00022805"/>
    </source>
</evidence>
<keyword evidence="10" id="KW-0378">Hydrolase</keyword>
<name>A0A914WTD4_9BILA</name>
<comment type="similarity">
    <text evidence="3">Belongs to the TRAFAC class TrmE-Era-EngA-EngB-Septin-like GTPase superfamily. AIG1/Toc34/Toc159-like paraseptin GTPase family. IAN subfamily.</text>
</comment>
<evidence type="ECO:0000256" key="6">
    <source>
        <dbReference type="ARBA" id="ARBA00022640"/>
    </source>
</evidence>
<evidence type="ECO:0000313" key="20">
    <source>
        <dbReference type="WBParaSite" id="PSAMB.scaffold506size48919.g6467.t1"/>
    </source>
</evidence>
<evidence type="ECO:0000259" key="18">
    <source>
        <dbReference type="Pfam" id="PF04548"/>
    </source>
</evidence>
<dbReference type="InterPro" id="IPR027417">
    <property type="entry name" value="P-loop_NTPase"/>
</dbReference>
<dbReference type="GO" id="GO:0046872">
    <property type="term" value="F:metal ion binding"/>
    <property type="evidence" value="ECO:0007669"/>
    <property type="project" value="UniProtKB-KW"/>
</dbReference>
<dbReference type="GO" id="GO:0005525">
    <property type="term" value="F:GTP binding"/>
    <property type="evidence" value="ECO:0007669"/>
    <property type="project" value="UniProtKB-KW"/>
</dbReference>
<evidence type="ECO:0000256" key="17">
    <source>
        <dbReference type="ARBA" id="ARBA00024013"/>
    </source>
</evidence>
<comment type="cofactor">
    <cofactor evidence="1">
        <name>Mg(2+)</name>
        <dbReference type="ChEBI" id="CHEBI:18420"/>
    </cofactor>
</comment>
<evidence type="ECO:0000256" key="13">
    <source>
        <dbReference type="ARBA" id="ARBA00022927"/>
    </source>
</evidence>
<keyword evidence="12" id="KW-0460">Magnesium</keyword>
<sequence length="242" mass="28401">MFKGKSVYLIDTPGLKDSEGVDKENIKNTVQFLKDHQYGLHGIVFVLNGQDPRIDSTDKDLIRLLCNIFNADEFWEHMCILFTRCINHPSVMFNESERRTDYDRKIREIAKEMQIELPDGEIQAFFVDLKDSSNQKSIQNIENLKDWLLQLGPIGRMDQMKAADNKIKNTDVEKRPRLTHSEKLYEKKRRGGIAGLFGGSHMRCHATRDWYVDEEREVQTQYDGTISYGEWKTTRTWYEDRA</sequence>
<accession>A0A914WTD4</accession>
<keyword evidence="19" id="KW-1185">Reference proteome</keyword>
<evidence type="ECO:0000256" key="14">
    <source>
        <dbReference type="ARBA" id="ARBA00022989"/>
    </source>
</evidence>
<keyword evidence="11" id="KW-1002">Plastid outer membrane</keyword>
<evidence type="ECO:0000256" key="2">
    <source>
        <dbReference type="ARBA" id="ARBA00004167"/>
    </source>
</evidence>
<keyword evidence="6" id="KW-0934">Plastid</keyword>
<dbReference type="GO" id="GO:0016787">
    <property type="term" value="F:hydrolase activity"/>
    <property type="evidence" value="ECO:0007669"/>
    <property type="project" value="UniProtKB-KW"/>
</dbReference>
<evidence type="ECO:0000256" key="5">
    <source>
        <dbReference type="ARBA" id="ARBA00022528"/>
    </source>
</evidence>
<dbReference type="InterPro" id="IPR045058">
    <property type="entry name" value="GIMA/IAN/Toc"/>
</dbReference>
<proteinExistence type="inferred from homology"/>
<keyword evidence="14" id="KW-1133">Transmembrane helix</keyword>
<evidence type="ECO:0000256" key="7">
    <source>
        <dbReference type="ARBA" id="ARBA00022692"/>
    </source>
</evidence>
<organism evidence="19 20">
    <name type="scientific">Plectus sambesii</name>
    <dbReference type="NCBI Taxonomy" id="2011161"/>
    <lineage>
        <taxon>Eukaryota</taxon>
        <taxon>Metazoa</taxon>
        <taxon>Ecdysozoa</taxon>
        <taxon>Nematoda</taxon>
        <taxon>Chromadorea</taxon>
        <taxon>Plectida</taxon>
        <taxon>Plectina</taxon>
        <taxon>Plectoidea</taxon>
        <taxon>Plectidae</taxon>
        <taxon>Plectus</taxon>
    </lineage>
</organism>
<dbReference type="SUPFAM" id="SSF52540">
    <property type="entry name" value="P-loop containing nucleoside triphosphate hydrolases"/>
    <property type="match status" value="1"/>
</dbReference>
<evidence type="ECO:0000256" key="12">
    <source>
        <dbReference type="ARBA" id="ARBA00022842"/>
    </source>
</evidence>
<dbReference type="WBParaSite" id="PSAMB.scaffold506size48919.g6467.t1">
    <property type="protein sequence ID" value="PSAMB.scaffold506size48919.g6467.t1"/>
    <property type="gene ID" value="PSAMB.scaffold506size48919.g6467"/>
</dbReference>
<keyword evidence="13" id="KW-0653">Protein transport</keyword>
<keyword evidence="8" id="KW-0479">Metal-binding</keyword>
<protein>
    <submittedName>
        <fullName evidence="20">AIG1-type G domain-containing protein</fullName>
    </submittedName>
</protein>
<keyword evidence="7" id="KW-0812">Transmembrane</keyword>
<keyword evidence="4" id="KW-0813">Transport</keyword>
<keyword evidence="9" id="KW-0547">Nucleotide-binding</keyword>
<keyword evidence="15" id="KW-0342">GTP-binding</keyword>
<keyword evidence="16" id="KW-0472">Membrane</keyword>
<evidence type="ECO:0000256" key="9">
    <source>
        <dbReference type="ARBA" id="ARBA00022741"/>
    </source>
</evidence>
<dbReference type="Pfam" id="PF04548">
    <property type="entry name" value="AIG1"/>
    <property type="match status" value="1"/>
</dbReference>
<dbReference type="PANTHER" id="PTHR10903:SF135">
    <property type="entry name" value="TRANSLOCASE OF CHLOROPLAST 120, CHLOROPLASTIC-RELATED"/>
    <property type="match status" value="1"/>
</dbReference>
<dbReference type="GO" id="GO:0016020">
    <property type="term" value="C:membrane"/>
    <property type="evidence" value="ECO:0007669"/>
    <property type="project" value="UniProtKB-SubCell"/>
</dbReference>
<dbReference type="Proteomes" id="UP000887566">
    <property type="component" value="Unplaced"/>
</dbReference>
<evidence type="ECO:0000256" key="1">
    <source>
        <dbReference type="ARBA" id="ARBA00001946"/>
    </source>
</evidence>
<dbReference type="PANTHER" id="PTHR10903">
    <property type="entry name" value="GTPASE, IMAP FAMILY MEMBER-RELATED"/>
    <property type="match status" value="1"/>
</dbReference>
<dbReference type="Gene3D" id="3.40.50.300">
    <property type="entry name" value="P-loop containing nucleotide triphosphate hydrolases"/>
    <property type="match status" value="1"/>
</dbReference>
<evidence type="ECO:0000313" key="19">
    <source>
        <dbReference type="Proteomes" id="UP000887566"/>
    </source>
</evidence>
<evidence type="ECO:0000256" key="16">
    <source>
        <dbReference type="ARBA" id="ARBA00023136"/>
    </source>
</evidence>
<keyword evidence="5" id="KW-0150">Chloroplast</keyword>
<dbReference type="InterPro" id="IPR006703">
    <property type="entry name" value="G_AIG1"/>
</dbReference>
<evidence type="ECO:0000256" key="3">
    <source>
        <dbReference type="ARBA" id="ARBA00008535"/>
    </source>
</evidence>
<evidence type="ECO:0000256" key="15">
    <source>
        <dbReference type="ARBA" id="ARBA00023134"/>
    </source>
</evidence>